<dbReference type="RefSeq" id="WP_007556538.1">
    <property type="nucleotide sequence ID" value="NC_022793.1"/>
</dbReference>
<gene>
    <name evidence="2" type="ORF">lam_967</name>
</gene>
<feature type="chain" id="PRO_5004667969" description="Lipoprotein" evidence="1">
    <location>
        <begin position="23"/>
        <end position="99"/>
    </location>
</feature>
<dbReference type="HOGENOM" id="CLU_2315075_0_0_5"/>
<keyword evidence="1" id="KW-0732">Signal</keyword>
<feature type="signal peptide" evidence="1">
    <location>
        <begin position="1"/>
        <end position="22"/>
    </location>
</feature>
<proteinExistence type="predicted"/>
<dbReference type="EMBL" id="CP006604">
    <property type="protein sequence ID" value="AHA28297.1"/>
    <property type="molecule type" value="Genomic_DNA"/>
</dbReference>
<organism evidence="2 3">
    <name type="scientific">Candidatus Liberibacter americanus str. Sao Paulo</name>
    <dbReference type="NCBI Taxonomy" id="1261131"/>
    <lineage>
        <taxon>Bacteria</taxon>
        <taxon>Pseudomonadati</taxon>
        <taxon>Pseudomonadota</taxon>
        <taxon>Alphaproteobacteria</taxon>
        <taxon>Hyphomicrobiales</taxon>
        <taxon>Rhizobiaceae</taxon>
        <taxon>Liberibacter</taxon>
    </lineage>
</organism>
<evidence type="ECO:0008006" key="4">
    <source>
        <dbReference type="Google" id="ProtNLM"/>
    </source>
</evidence>
<name>U6B9A2_9HYPH</name>
<reference evidence="2 3" key="1">
    <citation type="journal article" date="2014" name="Mol. Plant Microbe Interact.">
        <title>The complete genome sequence of Candidatus Liberibacter americanus, associated with citrus Huanglongbing.</title>
        <authorList>
            <person name="Wulff N.A."/>
            <person name="Zhang S."/>
            <person name="Setubal J.C."/>
            <person name="Almeida N.F."/>
            <person name="Martins E.C."/>
            <person name="Harakava R."/>
            <person name="Kumar D."/>
            <person name="Rangel L.T."/>
            <person name="Foissac X."/>
            <person name="Bove J."/>
            <person name="Gabriel D.W."/>
        </authorList>
    </citation>
    <scope>NUCLEOTIDE SEQUENCE [LARGE SCALE GENOMIC DNA]</scope>
    <source>
        <strain evidence="2 3">Sao Paulo</strain>
    </source>
</reference>
<dbReference type="PROSITE" id="PS51257">
    <property type="entry name" value="PROKAR_LIPOPROTEIN"/>
    <property type="match status" value="1"/>
</dbReference>
<sequence length="99" mass="11015">MKLLNYKTSLLIFLTISSVALTACKPTEDTKTVTPQVNCTTLGSEVDNLKQEAKKACKDKKDTVECTNEVNKVNDKIREYNKNGCTPKLEEVTKDQMAA</sequence>
<accession>U6B9A2</accession>
<dbReference type="KEGG" id="lar:lam_967"/>
<dbReference type="PATRIC" id="fig|1261131.3.peg.927"/>
<dbReference type="Proteomes" id="UP000017862">
    <property type="component" value="Chromosome"/>
</dbReference>
<keyword evidence="3" id="KW-1185">Reference proteome</keyword>
<dbReference type="AlphaFoldDB" id="U6B9A2"/>
<protein>
    <recommendedName>
        <fullName evidence="4">Lipoprotein</fullName>
    </recommendedName>
</protein>
<evidence type="ECO:0000313" key="2">
    <source>
        <dbReference type="EMBL" id="AHA28297.1"/>
    </source>
</evidence>
<evidence type="ECO:0000313" key="3">
    <source>
        <dbReference type="Proteomes" id="UP000017862"/>
    </source>
</evidence>
<evidence type="ECO:0000256" key="1">
    <source>
        <dbReference type="SAM" id="SignalP"/>
    </source>
</evidence>